<evidence type="ECO:0000256" key="4">
    <source>
        <dbReference type="PROSITE-ProRule" id="PRU00335"/>
    </source>
</evidence>
<dbReference type="EMBL" id="LKEV01000004">
    <property type="protein sequence ID" value="KQB86198.1"/>
    <property type="molecule type" value="Genomic_DNA"/>
</dbReference>
<evidence type="ECO:0000313" key="7">
    <source>
        <dbReference type="Proteomes" id="UP000050488"/>
    </source>
</evidence>
<evidence type="ECO:0000256" key="2">
    <source>
        <dbReference type="ARBA" id="ARBA00023125"/>
    </source>
</evidence>
<dbReference type="PANTHER" id="PTHR47506:SF1">
    <property type="entry name" value="HTH-TYPE TRANSCRIPTIONAL REGULATOR YJDC"/>
    <property type="match status" value="1"/>
</dbReference>
<sequence length="198" mass="22012">MFIFYYWPMPKLSKERRQQQRQRIIDATVAMALERGIANVSMADIIKASGMSAGAIYGYFPSKEDVFLAMAEQVLRHRRMALNDVMEQEVIPSPQELFPTMVYNLVESGAGLVLQVWGYALGDERIREVVGGLLNEGLEALEKYLAAWYRQEGREDMAASAGELASAAFAMAQGMLVQNAIGGVDPTNIELGLKKMLE</sequence>
<feature type="domain" description="HTH tetR-type" evidence="5">
    <location>
        <begin position="18"/>
        <end position="78"/>
    </location>
</feature>
<accession>A0A0Q0YV56</accession>
<dbReference type="PROSITE" id="PS50977">
    <property type="entry name" value="HTH_TETR_2"/>
    <property type="match status" value="1"/>
</dbReference>
<protein>
    <submittedName>
        <fullName evidence="6">HTH-type transcriptional regulator AcrR</fullName>
    </submittedName>
</protein>
<dbReference type="InterPro" id="IPR001647">
    <property type="entry name" value="HTH_TetR"/>
</dbReference>
<gene>
    <name evidence="6" type="primary">acrR_1</name>
    <name evidence="6" type="ORF">Clow_01552</name>
</gene>
<keyword evidence="3" id="KW-0804">Transcription</keyword>
<reference evidence="6 7" key="1">
    <citation type="submission" date="2015-10" db="EMBL/GenBank/DDBJ databases">
        <title>Corynebacteirum lowii and Corynebacterium oculi species nova, derived from human clinical disease and and emended description of Corynebacterium mastiditis.</title>
        <authorList>
            <person name="Bernard K."/>
            <person name="Pacheco A.L."/>
            <person name="Mcdougall C."/>
            <person name="Burtx T."/>
            <person name="Weibe D."/>
            <person name="Tyler S."/>
            <person name="Olson A.B."/>
            <person name="Cnockaert M."/>
            <person name="Eguchi H."/>
            <person name="Kuwahara T."/>
            <person name="Nakayama-Imaohji H."/>
            <person name="Boudewijins M."/>
            <person name="Van Hoecke F."/>
            <person name="Bernier A.-M."/>
            <person name="Vandamme P."/>
        </authorList>
    </citation>
    <scope>NUCLEOTIDE SEQUENCE [LARGE SCALE GENOMIC DNA]</scope>
    <source>
        <strain evidence="6 7">NML 130206</strain>
    </source>
</reference>
<dbReference type="GO" id="GO:0003677">
    <property type="term" value="F:DNA binding"/>
    <property type="evidence" value="ECO:0007669"/>
    <property type="project" value="UniProtKB-UniRule"/>
</dbReference>
<dbReference type="Pfam" id="PF00440">
    <property type="entry name" value="TetR_N"/>
    <property type="match status" value="1"/>
</dbReference>
<name>A0A0Q0YV56_9CORY</name>
<evidence type="ECO:0000256" key="3">
    <source>
        <dbReference type="ARBA" id="ARBA00023163"/>
    </source>
</evidence>
<dbReference type="OrthoDB" id="5242390at2"/>
<dbReference type="PANTHER" id="PTHR47506">
    <property type="entry name" value="TRANSCRIPTIONAL REGULATORY PROTEIN"/>
    <property type="match status" value="1"/>
</dbReference>
<evidence type="ECO:0000313" key="6">
    <source>
        <dbReference type="EMBL" id="KQB86198.1"/>
    </source>
</evidence>
<dbReference type="SUPFAM" id="SSF46689">
    <property type="entry name" value="Homeodomain-like"/>
    <property type="match status" value="1"/>
</dbReference>
<organism evidence="6 7">
    <name type="scientific">Corynebacterium lowii</name>
    <dbReference type="NCBI Taxonomy" id="1544413"/>
    <lineage>
        <taxon>Bacteria</taxon>
        <taxon>Bacillati</taxon>
        <taxon>Actinomycetota</taxon>
        <taxon>Actinomycetes</taxon>
        <taxon>Mycobacteriales</taxon>
        <taxon>Corynebacteriaceae</taxon>
        <taxon>Corynebacterium</taxon>
    </lineage>
</organism>
<evidence type="ECO:0000256" key="1">
    <source>
        <dbReference type="ARBA" id="ARBA00023015"/>
    </source>
</evidence>
<dbReference type="AlphaFoldDB" id="A0A0Q0YV56"/>
<dbReference type="PATRIC" id="fig|1544413.3.peg.1554"/>
<dbReference type="STRING" id="1544413.Clow_01552"/>
<dbReference type="Gene3D" id="1.10.357.10">
    <property type="entry name" value="Tetracycline Repressor, domain 2"/>
    <property type="match status" value="1"/>
</dbReference>
<evidence type="ECO:0000259" key="5">
    <source>
        <dbReference type="PROSITE" id="PS50977"/>
    </source>
</evidence>
<dbReference type="Proteomes" id="UP000050488">
    <property type="component" value="Unassembled WGS sequence"/>
</dbReference>
<keyword evidence="2 4" id="KW-0238">DNA-binding</keyword>
<feature type="DNA-binding region" description="H-T-H motif" evidence="4">
    <location>
        <begin position="41"/>
        <end position="60"/>
    </location>
</feature>
<keyword evidence="7" id="KW-1185">Reference proteome</keyword>
<keyword evidence="1" id="KW-0805">Transcription regulation</keyword>
<comment type="caution">
    <text evidence="6">The sequence shown here is derived from an EMBL/GenBank/DDBJ whole genome shotgun (WGS) entry which is preliminary data.</text>
</comment>
<proteinExistence type="predicted"/>
<dbReference type="InterPro" id="IPR009057">
    <property type="entry name" value="Homeodomain-like_sf"/>
</dbReference>
<dbReference type="PRINTS" id="PR00455">
    <property type="entry name" value="HTHTETR"/>
</dbReference>